<dbReference type="InterPro" id="IPR043146">
    <property type="entry name" value="Penicillin_amidase_N_B-knob"/>
</dbReference>
<keyword evidence="5" id="KW-0106">Calcium</keyword>
<dbReference type="Gene3D" id="3.60.20.10">
    <property type="entry name" value="Glutamine Phosphoribosylpyrophosphate, subunit 1, domain 1"/>
    <property type="match status" value="1"/>
</dbReference>
<dbReference type="Gene3D" id="1.10.1400.10">
    <property type="match status" value="1"/>
</dbReference>
<feature type="binding site" evidence="5">
    <location>
        <position position="140"/>
    </location>
    <ligand>
        <name>Ca(2+)</name>
        <dbReference type="ChEBI" id="CHEBI:29108"/>
    </ligand>
</feature>
<dbReference type="SUPFAM" id="SSF56235">
    <property type="entry name" value="N-terminal nucleophile aminohydrolases (Ntn hydrolases)"/>
    <property type="match status" value="1"/>
</dbReference>
<organism evidence="6 7">
    <name type="scientific">Candidatus Avipropionibacterium avicola</name>
    <dbReference type="NCBI Taxonomy" id="2840701"/>
    <lineage>
        <taxon>Bacteria</taxon>
        <taxon>Bacillati</taxon>
        <taxon>Actinomycetota</taxon>
        <taxon>Actinomycetes</taxon>
        <taxon>Propionibacteriales</taxon>
        <taxon>Propionibacteriaceae</taxon>
        <taxon>Propionibacteriaceae incertae sedis</taxon>
        <taxon>Candidatus Avipropionibacterium</taxon>
    </lineage>
</organism>
<evidence type="ECO:0000313" key="7">
    <source>
        <dbReference type="Proteomes" id="UP000886842"/>
    </source>
</evidence>
<dbReference type="AlphaFoldDB" id="A0A9D1GYY3"/>
<comment type="similarity">
    <text evidence="1">Belongs to the peptidase S45 family.</text>
</comment>
<feature type="binding site" evidence="5">
    <location>
        <position position="319"/>
    </location>
    <ligand>
        <name>Ca(2+)</name>
        <dbReference type="ChEBI" id="CHEBI:29108"/>
    </ligand>
</feature>
<dbReference type="CDD" id="cd03747">
    <property type="entry name" value="Ntn_PGA_like"/>
    <property type="match status" value="1"/>
</dbReference>
<proteinExistence type="inferred from homology"/>
<dbReference type="GO" id="GO:0017000">
    <property type="term" value="P:antibiotic biosynthetic process"/>
    <property type="evidence" value="ECO:0007669"/>
    <property type="project" value="InterPro"/>
</dbReference>
<keyword evidence="2" id="KW-0378">Hydrolase</keyword>
<reference evidence="6" key="2">
    <citation type="journal article" date="2021" name="PeerJ">
        <title>Extensive microbial diversity within the chicken gut microbiome revealed by metagenomics and culture.</title>
        <authorList>
            <person name="Gilroy R."/>
            <person name="Ravi A."/>
            <person name="Getino M."/>
            <person name="Pursley I."/>
            <person name="Horton D.L."/>
            <person name="Alikhan N.F."/>
            <person name="Baker D."/>
            <person name="Gharbi K."/>
            <person name="Hall N."/>
            <person name="Watson M."/>
            <person name="Adriaenssens E.M."/>
            <person name="Foster-Nyarko E."/>
            <person name="Jarju S."/>
            <person name="Secka A."/>
            <person name="Antonio M."/>
            <person name="Oren A."/>
            <person name="Chaudhuri R.R."/>
            <person name="La Ragione R."/>
            <person name="Hildebrand F."/>
            <person name="Pallen M.J."/>
        </authorList>
    </citation>
    <scope>NUCLEOTIDE SEQUENCE</scope>
    <source>
        <strain evidence="6">ChiGjej1B1-24693</strain>
    </source>
</reference>
<dbReference type="GO" id="GO:0016811">
    <property type="term" value="F:hydrolase activity, acting on carbon-nitrogen (but not peptide) bonds, in linear amides"/>
    <property type="evidence" value="ECO:0007669"/>
    <property type="project" value="InterPro"/>
</dbReference>
<dbReference type="PANTHER" id="PTHR34218">
    <property type="entry name" value="PEPTIDASE S45 PENICILLIN AMIDASE"/>
    <property type="match status" value="1"/>
</dbReference>
<dbReference type="InterPro" id="IPR029055">
    <property type="entry name" value="Ntn_hydrolases_N"/>
</dbReference>
<dbReference type="Pfam" id="PF01804">
    <property type="entry name" value="Penicil_amidase"/>
    <property type="match status" value="1"/>
</dbReference>
<dbReference type="PIRSF" id="PIRSF001227">
    <property type="entry name" value="Pen_acylase"/>
    <property type="match status" value="1"/>
</dbReference>
<dbReference type="InterPro" id="IPR014395">
    <property type="entry name" value="Pen/GL7ACA/AHL_acylase"/>
</dbReference>
<evidence type="ECO:0000256" key="4">
    <source>
        <dbReference type="PIRSR" id="PIRSR001227-1"/>
    </source>
</evidence>
<evidence type="ECO:0000256" key="5">
    <source>
        <dbReference type="PIRSR" id="PIRSR001227-2"/>
    </source>
</evidence>
<feature type="binding site" evidence="5">
    <location>
        <position position="316"/>
    </location>
    <ligand>
        <name>Ca(2+)</name>
        <dbReference type="ChEBI" id="CHEBI:29108"/>
    </ligand>
</feature>
<reference evidence="6" key="1">
    <citation type="submission" date="2020-10" db="EMBL/GenBank/DDBJ databases">
        <authorList>
            <person name="Gilroy R."/>
        </authorList>
    </citation>
    <scope>NUCLEOTIDE SEQUENCE</scope>
    <source>
        <strain evidence="6">ChiGjej1B1-24693</strain>
    </source>
</reference>
<sequence length="800" mass="87185">ADDPHDLFLAQGFVHAQDRFFEMDFRRHIVSGRLSELFGESQVETDTYVRTLGWRKVAEEEASGLSGKTRRWMEAYAAGVNAWLQSPAQSRTGGELSLEYAVLGLTGGDANYQPEPWTVVDSIGWFKAMAWDLDGNRVSELERALLTQAVGAELAADLYPEHDLDESKPIVGRGAVVDGAFDPTAEPTTGSGPTAPGVADTTSPVDFDQALTALQSIAGVDDALSQVLGDPRDRIAGSNSWAVSGSKSDTGSAVLSNDPHLSTSMPGIFTQVGLHCTVLSDACPFDTVGYSFSGVPGVVIGHNSSIAWGMTTPYVDTQDLFVEQVRGDEVRRGDDWEALEVRTEQLRVKGESEPRTITIRESSHGPLLSDVQANLSGVPVPPGGPEIPDADPEFAVALSWAALEPGTTVEALFALNAATDFDTFRAAAQKLTSPSQNLIFADRYGNIGYQLPGRIPIRTEGDGNLPRPGWDPDWDWQGWIPFDELPWEYNPPEGMIVAANQPIIDDSYPYHLGSDASYGWRSDMIRLRLAEAAPVTPANTVELFGDTTMGMAEDIVPRLLRVHVDDAWVRQGQRSLVGWDYRADPDSAAAAYFSVVAEELVNRVFVDRRPEGVSFGGGDRWFAVLAELMEQPDSPWWDDPATEEVEGRDEALVAAMTEARKQITARLSRDPSGWSWGKLHTVELKHQTLGSVGIAPLDWIFNRGPLPVGGSTAVINAMAWRMGEGDYTVTAGPAMRMSVDFSDLDQSQWINQSGVSGHATHQHYDDQFALWVNGETIPMVASRVRVEERSVDELLLTPVA</sequence>
<dbReference type="GO" id="GO:0046872">
    <property type="term" value="F:metal ion binding"/>
    <property type="evidence" value="ECO:0007669"/>
    <property type="project" value="UniProtKB-KW"/>
</dbReference>
<dbReference type="InterPro" id="IPR043147">
    <property type="entry name" value="Penicillin_amidase_A-knob"/>
</dbReference>
<name>A0A9D1GYY3_9ACTN</name>
<dbReference type="Gene3D" id="1.10.439.10">
    <property type="entry name" value="Penicillin Amidohydrolase, domain 1"/>
    <property type="match status" value="1"/>
</dbReference>
<evidence type="ECO:0000256" key="3">
    <source>
        <dbReference type="ARBA" id="ARBA00023145"/>
    </source>
</evidence>
<dbReference type="Proteomes" id="UP000886842">
    <property type="component" value="Unassembled WGS sequence"/>
</dbReference>
<gene>
    <name evidence="6" type="ORF">IAA98_10410</name>
</gene>
<feature type="non-terminal residue" evidence="6">
    <location>
        <position position="1"/>
    </location>
</feature>
<evidence type="ECO:0000313" key="6">
    <source>
        <dbReference type="EMBL" id="HIT75987.1"/>
    </source>
</evidence>
<accession>A0A9D1GYY3</accession>
<keyword evidence="3" id="KW-0865">Zymogen</keyword>
<protein>
    <submittedName>
        <fullName evidence="6">Penicillin acylase family protein</fullName>
    </submittedName>
</protein>
<dbReference type="InterPro" id="IPR002692">
    <property type="entry name" value="S45"/>
</dbReference>
<evidence type="ECO:0000256" key="1">
    <source>
        <dbReference type="ARBA" id="ARBA00006586"/>
    </source>
</evidence>
<dbReference type="InterPro" id="IPR023343">
    <property type="entry name" value="Penicillin_amidase_dom1"/>
</dbReference>
<keyword evidence="5" id="KW-0479">Metal-binding</keyword>
<dbReference type="Gene3D" id="2.30.120.10">
    <property type="match status" value="1"/>
</dbReference>
<feature type="active site" description="Nucleophile" evidence="4">
    <location>
        <position position="238"/>
    </location>
</feature>
<comment type="caution">
    <text evidence="6">The sequence shown here is derived from an EMBL/GenBank/DDBJ whole genome shotgun (WGS) entry which is preliminary data.</text>
</comment>
<comment type="cofactor">
    <cofactor evidence="5">
        <name>Ca(2+)</name>
        <dbReference type="ChEBI" id="CHEBI:29108"/>
    </cofactor>
    <text evidence="5">Binds 1 Ca(2+) ion per dimer.</text>
</comment>
<dbReference type="PANTHER" id="PTHR34218:SF4">
    <property type="entry name" value="ACYL-HOMOSERINE LACTONE ACYLASE QUIP"/>
    <property type="match status" value="1"/>
</dbReference>
<evidence type="ECO:0000256" key="2">
    <source>
        <dbReference type="ARBA" id="ARBA00022801"/>
    </source>
</evidence>
<dbReference type="EMBL" id="DVLP01000309">
    <property type="protein sequence ID" value="HIT75987.1"/>
    <property type="molecule type" value="Genomic_DNA"/>
</dbReference>